<proteinExistence type="predicted"/>
<reference evidence="3 4" key="1">
    <citation type="submission" date="2018-10" db="EMBL/GenBank/DDBJ databases">
        <title>Falsibacillus sp. genome draft.</title>
        <authorList>
            <person name="Shi S."/>
        </authorList>
    </citation>
    <scope>NUCLEOTIDE SEQUENCE [LARGE SCALE GENOMIC DNA]</scope>
    <source>
        <strain evidence="3 4">GY 10110</strain>
    </source>
</reference>
<evidence type="ECO:0000256" key="1">
    <source>
        <dbReference type="SAM" id="MobiDB-lite"/>
    </source>
</evidence>
<dbReference type="Proteomes" id="UP000276770">
    <property type="component" value="Unassembled WGS sequence"/>
</dbReference>
<protein>
    <submittedName>
        <fullName evidence="3">Uncharacterized protein</fullName>
    </submittedName>
</protein>
<evidence type="ECO:0000313" key="3">
    <source>
        <dbReference type="EMBL" id="RLQ97950.1"/>
    </source>
</evidence>
<dbReference type="AlphaFoldDB" id="A0A3L7K532"/>
<sequence>MKQRFLLCLLLSGLLVYYAVPNLNFHAEGAEEIFTRSWLLFACFVIAGNLSALLYTPKREKPQKQGKPQMPKKKARSY</sequence>
<comment type="caution">
    <text evidence="3">The sequence shown here is derived from an EMBL/GenBank/DDBJ whole genome shotgun (WGS) entry which is preliminary data.</text>
</comment>
<organism evidence="3 4">
    <name type="scientific">Falsibacillus albus</name>
    <dbReference type="NCBI Taxonomy" id="2478915"/>
    <lineage>
        <taxon>Bacteria</taxon>
        <taxon>Bacillati</taxon>
        <taxon>Bacillota</taxon>
        <taxon>Bacilli</taxon>
        <taxon>Bacillales</taxon>
        <taxon>Bacillaceae</taxon>
        <taxon>Falsibacillus</taxon>
    </lineage>
</organism>
<dbReference type="EMBL" id="RCVZ01000001">
    <property type="protein sequence ID" value="RLQ97950.1"/>
    <property type="molecule type" value="Genomic_DNA"/>
</dbReference>
<keyword evidence="4" id="KW-1185">Reference proteome</keyword>
<dbReference type="RefSeq" id="WP_121678642.1">
    <property type="nucleotide sequence ID" value="NZ_RCVZ01000001.1"/>
</dbReference>
<gene>
    <name evidence="3" type="ORF">D9X91_00735</name>
</gene>
<feature type="region of interest" description="Disordered" evidence="1">
    <location>
        <begin position="59"/>
        <end position="78"/>
    </location>
</feature>
<dbReference type="OrthoDB" id="2969610at2"/>
<feature type="transmembrane region" description="Helical" evidence="2">
    <location>
        <begin position="37"/>
        <end position="55"/>
    </location>
</feature>
<evidence type="ECO:0000256" key="2">
    <source>
        <dbReference type="SAM" id="Phobius"/>
    </source>
</evidence>
<evidence type="ECO:0000313" key="4">
    <source>
        <dbReference type="Proteomes" id="UP000276770"/>
    </source>
</evidence>
<keyword evidence="2" id="KW-0812">Transmembrane</keyword>
<keyword evidence="2" id="KW-1133">Transmembrane helix</keyword>
<accession>A0A3L7K532</accession>
<name>A0A3L7K532_9BACI</name>
<keyword evidence="2" id="KW-0472">Membrane</keyword>